<accession>A0ABM1AFE9</accession>
<reference evidence="2" key="1">
    <citation type="submission" date="2025-08" db="UniProtKB">
        <authorList>
            <consortium name="RefSeq"/>
        </authorList>
    </citation>
    <scope>IDENTIFICATION</scope>
</reference>
<name>A0ABM1AFE9_APLCA</name>
<feature type="non-terminal residue" evidence="2">
    <location>
        <position position="122"/>
    </location>
</feature>
<gene>
    <name evidence="2" type="primary">LOC106014108</name>
</gene>
<evidence type="ECO:0000313" key="2">
    <source>
        <dbReference type="RefSeq" id="XP_012946611.1"/>
    </source>
</evidence>
<dbReference type="GeneID" id="106014108"/>
<evidence type="ECO:0000313" key="1">
    <source>
        <dbReference type="Proteomes" id="UP000694888"/>
    </source>
</evidence>
<keyword evidence="1" id="KW-1185">Reference proteome</keyword>
<protein>
    <submittedName>
        <fullName evidence="2">Mediator of RNA polymerase II transcription subunit 21</fullName>
    </submittedName>
</protein>
<dbReference type="Proteomes" id="UP000694888">
    <property type="component" value="Unplaced"/>
</dbReference>
<dbReference type="RefSeq" id="XP_012946611.1">
    <property type="nucleotide sequence ID" value="XM_013091157.1"/>
</dbReference>
<proteinExistence type="predicted"/>
<sequence>MGSQPMLLAPTCTSPQLAMMSSSPSQIFLSPITGVNMDLPGQQTPTQVQLQQQQQQQYQQQQIVLQHDNGMGTPSMLLAPTSPSPQLAMMGAGSSQIFLSPISMDLLPQQQQQQLQCQQQQQ</sequence>
<organism evidence="1 2">
    <name type="scientific">Aplysia californica</name>
    <name type="common">California sea hare</name>
    <dbReference type="NCBI Taxonomy" id="6500"/>
    <lineage>
        <taxon>Eukaryota</taxon>
        <taxon>Metazoa</taxon>
        <taxon>Spiralia</taxon>
        <taxon>Lophotrochozoa</taxon>
        <taxon>Mollusca</taxon>
        <taxon>Gastropoda</taxon>
        <taxon>Heterobranchia</taxon>
        <taxon>Euthyneura</taxon>
        <taxon>Tectipleura</taxon>
        <taxon>Aplysiida</taxon>
        <taxon>Aplysioidea</taxon>
        <taxon>Aplysiidae</taxon>
        <taxon>Aplysia</taxon>
    </lineage>
</organism>